<name>A0A853BGK3_9PSEU</name>
<reference evidence="1 2" key="1">
    <citation type="submission" date="2020-07" db="EMBL/GenBank/DDBJ databases">
        <title>Sequencing the genomes of 1000 actinobacteria strains.</title>
        <authorList>
            <person name="Klenk H.-P."/>
        </authorList>
    </citation>
    <scope>NUCLEOTIDE SEQUENCE [LARGE SCALE GENOMIC DNA]</scope>
    <source>
        <strain evidence="1 2">DSM 104006</strain>
    </source>
</reference>
<comment type="caution">
    <text evidence="1">The sequence shown here is derived from an EMBL/GenBank/DDBJ whole genome shotgun (WGS) entry which is preliminary data.</text>
</comment>
<accession>A0A853BGK3</accession>
<keyword evidence="2" id="KW-1185">Reference proteome</keyword>
<gene>
    <name evidence="1" type="ORF">HNR02_007052</name>
</gene>
<protein>
    <submittedName>
        <fullName evidence="1">Uncharacterized protein</fullName>
    </submittedName>
</protein>
<sequence length="59" mass="5885">MAPGADTLAVAGHTGTSVFAAPGREIILPVAEEAAAGTLTLEIDTVLPLTEAADNLAIR</sequence>
<dbReference type="EMBL" id="JACCFK010000002">
    <property type="protein sequence ID" value="NYI93677.1"/>
    <property type="molecule type" value="Genomic_DNA"/>
</dbReference>
<dbReference type="RefSeq" id="WP_179777818.1">
    <property type="nucleotide sequence ID" value="NZ_JACCFK010000002.1"/>
</dbReference>
<organism evidence="1 2">
    <name type="scientific">Amycolatopsis endophytica</name>
    <dbReference type="NCBI Taxonomy" id="860233"/>
    <lineage>
        <taxon>Bacteria</taxon>
        <taxon>Bacillati</taxon>
        <taxon>Actinomycetota</taxon>
        <taxon>Actinomycetes</taxon>
        <taxon>Pseudonocardiales</taxon>
        <taxon>Pseudonocardiaceae</taxon>
        <taxon>Amycolatopsis</taxon>
    </lineage>
</organism>
<dbReference type="AlphaFoldDB" id="A0A853BGK3"/>
<evidence type="ECO:0000313" key="2">
    <source>
        <dbReference type="Proteomes" id="UP000549616"/>
    </source>
</evidence>
<evidence type="ECO:0000313" key="1">
    <source>
        <dbReference type="EMBL" id="NYI93677.1"/>
    </source>
</evidence>
<dbReference type="Proteomes" id="UP000549616">
    <property type="component" value="Unassembled WGS sequence"/>
</dbReference>
<proteinExistence type="predicted"/>